<proteinExistence type="predicted"/>
<sequence length="293" mass="33427">SEKDDNGEFNCQDSTDHVFDFHLRRRKTPTLEYFLKHGRRDGQNRRSLPSQTSEFVTSSPRAPAKRKRDFLKRRHNSTSSLPFGVSSVPTNLSSMAECEDENDYNSYGKFNNEETNTNESRLNVCQNGELSNISNARSVHSNSCPHIELSYTMFDIVGDSFASRFPWQRDVSTQCNIWLNFKPQNLSDPLCEPPGSLSPTSQNKFDSSRSRFLSRPHSIGCVDSSLCDEEFENFKLEHARRSRNSDSFLHSNRLQKRRMTNSLIDDQGSCSDLGSISENPDIERTCPCLVGMK</sequence>
<organism evidence="2 3">
    <name type="scientific">Tegillarca granosa</name>
    <name type="common">Malaysian cockle</name>
    <name type="synonym">Anadara granosa</name>
    <dbReference type="NCBI Taxonomy" id="220873"/>
    <lineage>
        <taxon>Eukaryota</taxon>
        <taxon>Metazoa</taxon>
        <taxon>Spiralia</taxon>
        <taxon>Lophotrochozoa</taxon>
        <taxon>Mollusca</taxon>
        <taxon>Bivalvia</taxon>
        <taxon>Autobranchia</taxon>
        <taxon>Pteriomorphia</taxon>
        <taxon>Arcoida</taxon>
        <taxon>Arcoidea</taxon>
        <taxon>Arcidae</taxon>
        <taxon>Tegillarca</taxon>
    </lineage>
</organism>
<reference evidence="2 3" key="1">
    <citation type="submission" date="2022-12" db="EMBL/GenBank/DDBJ databases">
        <title>Chromosome-level genome of Tegillarca granosa.</title>
        <authorList>
            <person name="Kim J."/>
        </authorList>
    </citation>
    <scope>NUCLEOTIDE SEQUENCE [LARGE SCALE GENOMIC DNA]</scope>
    <source>
        <strain evidence="2">Teg-2019</strain>
        <tissue evidence="2">Adductor muscle</tissue>
    </source>
</reference>
<evidence type="ECO:0000313" key="2">
    <source>
        <dbReference type="EMBL" id="KAJ8301106.1"/>
    </source>
</evidence>
<dbReference type="EMBL" id="JARBDR010000918">
    <property type="protein sequence ID" value="KAJ8301106.1"/>
    <property type="molecule type" value="Genomic_DNA"/>
</dbReference>
<feature type="compositionally biased region" description="Basic residues" evidence="1">
    <location>
        <begin position="63"/>
        <end position="73"/>
    </location>
</feature>
<comment type="caution">
    <text evidence="2">The sequence shown here is derived from an EMBL/GenBank/DDBJ whole genome shotgun (WGS) entry which is preliminary data.</text>
</comment>
<evidence type="ECO:0000313" key="3">
    <source>
        <dbReference type="Proteomes" id="UP001217089"/>
    </source>
</evidence>
<evidence type="ECO:0000256" key="1">
    <source>
        <dbReference type="SAM" id="MobiDB-lite"/>
    </source>
</evidence>
<name>A0ABQ9EBA3_TEGGR</name>
<feature type="compositionally biased region" description="Polar residues" evidence="1">
    <location>
        <begin position="45"/>
        <end position="60"/>
    </location>
</feature>
<keyword evidence="3" id="KW-1185">Reference proteome</keyword>
<dbReference type="Proteomes" id="UP001217089">
    <property type="component" value="Unassembled WGS sequence"/>
</dbReference>
<protein>
    <submittedName>
        <fullName evidence="2">Uncharacterized protein</fullName>
    </submittedName>
</protein>
<feature type="region of interest" description="Disordered" evidence="1">
    <location>
        <begin position="36"/>
        <end position="73"/>
    </location>
</feature>
<gene>
    <name evidence="2" type="ORF">KUTeg_020093</name>
</gene>
<feature type="non-terminal residue" evidence="2">
    <location>
        <position position="1"/>
    </location>
</feature>
<accession>A0ABQ9EBA3</accession>